<dbReference type="SMART" id="SM00347">
    <property type="entry name" value="HTH_MARR"/>
    <property type="match status" value="1"/>
</dbReference>
<gene>
    <name evidence="2" type="ORF">GCM10022287_25710</name>
</gene>
<dbReference type="PANTHER" id="PTHR33164">
    <property type="entry name" value="TRANSCRIPTIONAL REGULATOR, MARR FAMILY"/>
    <property type="match status" value="1"/>
</dbReference>
<dbReference type="RefSeq" id="WP_344755029.1">
    <property type="nucleotide sequence ID" value="NZ_BAABBW010000004.1"/>
</dbReference>
<organism evidence="2 3">
    <name type="scientific">Gryllotalpicola koreensis</name>
    <dbReference type="NCBI Taxonomy" id="993086"/>
    <lineage>
        <taxon>Bacteria</taxon>
        <taxon>Bacillati</taxon>
        <taxon>Actinomycetota</taxon>
        <taxon>Actinomycetes</taxon>
        <taxon>Micrococcales</taxon>
        <taxon>Microbacteriaceae</taxon>
        <taxon>Gryllotalpicola</taxon>
    </lineage>
</organism>
<dbReference type="Gene3D" id="1.10.10.10">
    <property type="entry name" value="Winged helix-like DNA-binding domain superfamily/Winged helix DNA-binding domain"/>
    <property type="match status" value="1"/>
</dbReference>
<dbReference type="PANTHER" id="PTHR33164:SF103">
    <property type="entry name" value="REGULATORY PROTEIN MARR"/>
    <property type="match status" value="1"/>
</dbReference>
<protein>
    <submittedName>
        <fullName evidence="2">MarR family transcriptional regulator</fullName>
    </submittedName>
</protein>
<dbReference type="InterPro" id="IPR000835">
    <property type="entry name" value="HTH_MarR-typ"/>
</dbReference>
<comment type="caution">
    <text evidence="2">The sequence shown here is derived from an EMBL/GenBank/DDBJ whole genome shotgun (WGS) entry which is preliminary data.</text>
</comment>
<dbReference type="InterPro" id="IPR039422">
    <property type="entry name" value="MarR/SlyA-like"/>
</dbReference>
<dbReference type="PROSITE" id="PS50995">
    <property type="entry name" value="HTH_MARR_2"/>
    <property type="match status" value="1"/>
</dbReference>
<proteinExistence type="predicted"/>
<dbReference type="Pfam" id="PF12802">
    <property type="entry name" value="MarR_2"/>
    <property type="match status" value="1"/>
</dbReference>
<dbReference type="Proteomes" id="UP001501079">
    <property type="component" value="Unassembled WGS sequence"/>
</dbReference>
<dbReference type="SUPFAM" id="SSF46785">
    <property type="entry name" value="Winged helix' DNA-binding domain"/>
    <property type="match status" value="1"/>
</dbReference>
<name>A0ABP8A3X4_9MICO</name>
<keyword evidence="3" id="KW-1185">Reference proteome</keyword>
<evidence type="ECO:0000313" key="2">
    <source>
        <dbReference type="EMBL" id="GAA4177229.1"/>
    </source>
</evidence>
<feature type="domain" description="HTH marR-type" evidence="1">
    <location>
        <begin position="5"/>
        <end position="135"/>
    </location>
</feature>
<evidence type="ECO:0000259" key="1">
    <source>
        <dbReference type="PROSITE" id="PS50995"/>
    </source>
</evidence>
<dbReference type="EMBL" id="BAABBW010000004">
    <property type="protein sequence ID" value="GAA4177229.1"/>
    <property type="molecule type" value="Genomic_DNA"/>
</dbReference>
<reference evidence="3" key="1">
    <citation type="journal article" date="2019" name="Int. J. Syst. Evol. Microbiol.">
        <title>The Global Catalogue of Microorganisms (GCM) 10K type strain sequencing project: providing services to taxonomists for standard genome sequencing and annotation.</title>
        <authorList>
            <consortium name="The Broad Institute Genomics Platform"/>
            <consortium name="The Broad Institute Genome Sequencing Center for Infectious Disease"/>
            <person name="Wu L."/>
            <person name="Ma J."/>
        </authorList>
    </citation>
    <scope>NUCLEOTIDE SEQUENCE [LARGE SCALE GENOMIC DNA]</scope>
    <source>
        <strain evidence="3">JCM 17591</strain>
    </source>
</reference>
<dbReference type="InterPro" id="IPR036390">
    <property type="entry name" value="WH_DNA-bd_sf"/>
</dbReference>
<evidence type="ECO:0000313" key="3">
    <source>
        <dbReference type="Proteomes" id="UP001501079"/>
    </source>
</evidence>
<sequence>MTATPQTTGRLLKRAQYRNHRAADRALAAIGTTLVQWDALRAIDEFPSASAHALAVTTFQSDQSFGALAGRLIAQGLVERSPGHGRRVEHRLTDAGKKMLAEGQAVTAEVTARSFHALSQAELETLHALLDRVGEAPD</sequence>
<accession>A0ABP8A3X4</accession>
<dbReference type="InterPro" id="IPR036388">
    <property type="entry name" value="WH-like_DNA-bd_sf"/>
</dbReference>